<keyword evidence="3" id="KW-1185">Reference proteome</keyword>
<dbReference type="Proteomes" id="UP000198619">
    <property type="component" value="Unassembled WGS sequence"/>
</dbReference>
<dbReference type="EMBL" id="FOKI01000011">
    <property type="protein sequence ID" value="SFB08446.1"/>
    <property type="molecule type" value="Genomic_DNA"/>
</dbReference>
<evidence type="ECO:0000313" key="3">
    <source>
        <dbReference type="Proteomes" id="UP000198619"/>
    </source>
</evidence>
<reference evidence="2 3" key="1">
    <citation type="submission" date="2016-10" db="EMBL/GenBank/DDBJ databases">
        <authorList>
            <person name="de Groot N.N."/>
        </authorList>
    </citation>
    <scope>NUCLEOTIDE SEQUENCE [LARGE SCALE GENOMIC DNA]</scope>
    <source>
        <strain evidence="2 3">DSM 12271</strain>
    </source>
</reference>
<gene>
    <name evidence="2" type="ORF">SAMN04488528_101146</name>
</gene>
<dbReference type="RefSeq" id="WP_090040640.1">
    <property type="nucleotide sequence ID" value="NZ_FOKI01000011.1"/>
</dbReference>
<name>A0A1I0Y6R9_9CLOT</name>
<evidence type="ECO:0000256" key="1">
    <source>
        <dbReference type="SAM" id="Phobius"/>
    </source>
</evidence>
<sequence>MVKVSKNTYTLAAILSIIVLPVVTVATMLTKMFTHESGNIFFNTIEIIKNGDNGYAFNIKFSYFILIIGLFLIIIILSVLKNILFKGSKVQ</sequence>
<keyword evidence="1" id="KW-1133">Transmembrane helix</keyword>
<protein>
    <submittedName>
        <fullName evidence="2">Uncharacterized protein</fullName>
    </submittedName>
</protein>
<proteinExistence type="predicted"/>
<accession>A0A1I0Y6R9</accession>
<dbReference type="STRING" id="84698.SAMN04488528_101146"/>
<keyword evidence="1" id="KW-0472">Membrane</keyword>
<keyword evidence="1" id="KW-0812">Transmembrane</keyword>
<evidence type="ECO:0000313" key="2">
    <source>
        <dbReference type="EMBL" id="SFB08446.1"/>
    </source>
</evidence>
<organism evidence="2 3">
    <name type="scientific">Clostridium frigidicarnis</name>
    <dbReference type="NCBI Taxonomy" id="84698"/>
    <lineage>
        <taxon>Bacteria</taxon>
        <taxon>Bacillati</taxon>
        <taxon>Bacillota</taxon>
        <taxon>Clostridia</taxon>
        <taxon>Eubacteriales</taxon>
        <taxon>Clostridiaceae</taxon>
        <taxon>Clostridium</taxon>
    </lineage>
</organism>
<feature type="transmembrane region" description="Helical" evidence="1">
    <location>
        <begin position="9"/>
        <end position="29"/>
    </location>
</feature>
<dbReference type="AlphaFoldDB" id="A0A1I0Y6R9"/>
<feature type="transmembrane region" description="Helical" evidence="1">
    <location>
        <begin position="61"/>
        <end position="80"/>
    </location>
</feature>